<keyword evidence="9" id="KW-1185">Reference proteome</keyword>
<feature type="transmembrane region" description="Helical" evidence="7">
    <location>
        <begin position="308"/>
        <end position="333"/>
    </location>
</feature>
<proteinExistence type="inferred from homology"/>
<dbReference type="NCBIfam" id="TIGR00861">
    <property type="entry name" value="MIP"/>
    <property type="match status" value="1"/>
</dbReference>
<dbReference type="InterPro" id="IPR023271">
    <property type="entry name" value="Aquaporin-like"/>
</dbReference>
<dbReference type="Gene3D" id="1.20.1080.10">
    <property type="entry name" value="Glycerol uptake facilitator protein"/>
    <property type="match status" value="1"/>
</dbReference>
<dbReference type="PRINTS" id="PR00783">
    <property type="entry name" value="MINTRINSICP"/>
</dbReference>
<dbReference type="InterPro" id="IPR000425">
    <property type="entry name" value="MIP"/>
</dbReference>
<keyword evidence="5 7" id="KW-1133">Transmembrane helix</keyword>
<organism evidence="8 9">
    <name type="scientific">Symbiodinium pilosum</name>
    <name type="common">Dinoflagellate</name>
    <dbReference type="NCBI Taxonomy" id="2952"/>
    <lineage>
        <taxon>Eukaryota</taxon>
        <taxon>Sar</taxon>
        <taxon>Alveolata</taxon>
        <taxon>Dinophyceae</taxon>
        <taxon>Suessiales</taxon>
        <taxon>Symbiodiniaceae</taxon>
        <taxon>Symbiodinium</taxon>
    </lineage>
</organism>
<comment type="similarity">
    <text evidence="2">Belongs to the MIP/aquaporin (TC 1.A.8) family.</text>
</comment>
<dbReference type="InterPro" id="IPR022357">
    <property type="entry name" value="MIP_CS"/>
</dbReference>
<dbReference type="PANTHER" id="PTHR43829:SF9">
    <property type="entry name" value="AQUAPORIN-9"/>
    <property type="match status" value="1"/>
</dbReference>
<name>A0A812TQS7_SYMPI</name>
<feature type="transmembrane region" description="Helical" evidence="7">
    <location>
        <begin position="36"/>
        <end position="56"/>
    </location>
</feature>
<feature type="transmembrane region" description="Helical" evidence="7">
    <location>
        <begin position="12"/>
        <end position="30"/>
    </location>
</feature>
<dbReference type="SUPFAM" id="SSF81338">
    <property type="entry name" value="Aquaporin-like"/>
    <property type="match status" value="1"/>
</dbReference>
<accession>A0A812TQS7</accession>
<evidence type="ECO:0000256" key="6">
    <source>
        <dbReference type="ARBA" id="ARBA00023136"/>
    </source>
</evidence>
<evidence type="ECO:0000256" key="7">
    <source>
        <dbReference type="SAM" id="Phobius"/>
    </source>
</evidence>
<evidence type="ECO:0000256" key="1">
    <source>
        <dbReference type="ARBA" id="ARBA00004141"/>
    </source>
</evidence>
<evidence type="ECO:0000256" key="2">
    <source>
        <dbReference type="ARBA" id="ARBA00006175"/>
    </source>
</evidence>
<dbReference type="PROSITE" id="PS00221">
    <property type="entry name" value="MIP"/>
    <property type="match status" value="1"/>
</dbReference>
<reference evidence="8" key="1">
    <citation type="submission" date="2021-02" db="EMBL/GenBank/DDBJ databases">
        <authorList>
            <person name="Dougan E. K."/>
            <person name="Rhodes N."/>
            <person name="Thang M."/>
            <person name="Chan C."/>
        </authorList>
    </citation>
    <scope>NUCLEOTIDE SEQUENCE</scope>
</reference>
<dbReference type="EMBL" id="CAJNIZ010031902">
    <property type="protein sequence ID" value="CAE7533424.1"/>
    <property type="molecule type" value="Genomic_DNA"/>
</dbReference>
<keyword evidence="6 7" id="KW-0472">Membrane</keyword>
<evidence type="ECO:0000256" key="4">
    <source>
        <dbReference type="ARBA" id="ARBA00022692"/>
    </source>
</evidence>
<dbReference type="AlphaFoldDB" id="A0A812TQS7"/>
<protein>
    <submittedName>
        <fullName evidence="8">GlpF protein</fullName>
    </submittedName>
</protein>
<comment type="caution">
    <text evidence="8">The sequence shown here is derived from an EMBL/GenBank/DDBJ whole genome shotgun (WGS) entry which is preliminary data.</text>
</comment>
<dbReference type="InterPro" id="IPR045466">
    <property type="entry name" value="DUF6498"/>
</dbReference>
<feature type="transmembrane region" description="Helical" evidence="7">
    <location>
        <begin position="86"/>
        <end position="104"/>
    </location>
</feature>
<keyword evidence="3" id="KW-0813">Transport</keyword>
<evidence type="ECO:0000256" key="5">
    <source>
        <dbReference type="ARBA" id="ARBA00022989"/>
    </source>
</evidence>
<dbReference type="GO" id="GO:0005886">
    <property type="term" value="C:plasma membrane"/>
    <property type="evidence" value="ECO:0007669"/>
    <property type="project" value="TreeGrafter"/>
</dbReference>
<feature type="transmembrane region" description="Helical" evidence="7">
    <location>
        <begin position="229"/>
        <end position="248"/>
    </location>
</feature>
<dbReference type="Proteomes" id="UP000649617">
    <property type="component" value="Unassembled WGS sequence"/>
</dbReference>
<keyword evidence="4 7" id="KW-0812">Transmembrane</keyword>
<dbReference type="OrthoDB" id="3222at2759"/>
<dbReference type="PANTHER" id="PTHR43829">
    <property type="entry name" value="AQUAPORIN OR AQUAGLYCEROPORIN RELATED"/>
    <property type="match status" value="1"/>
</dbReference>
<feature type="transmembrane region" description="Helical" evidence="7">
    <location>
        <begin position="400"/>
        <end position="429"/>
    </location>
</feature>
<feature type="transmembrane region" description="Helical" evidence="7">
    <location>
        <begin position="354"/>
        <end position="375"/>
    </location>
</feature>
<dbReference type="GO" id="GO:0015254">
    <property type="term" value="F:glycerol channel activity"/>
    <property type="evidence" value="ECO:0007669"/>
    <property type="project" value="TreeGrafter"/>
</dbReference>
<evidence type="ECO:0000256" key="3">
    <source>
        <dbReference type="ARBA" id="ARBA00022448"/>
    </source>
</evidence>
<evidence type="ECO:0000313" key="9">
    <source>
        <dbReference type="Proteomes" id="UP000649617"/>
    </source>
</evidence>
<dbReference type="Pfam" id="PF20108">
    <property type="entry name" value="DUF6498"/>
    <property type="match status" value="1"/>
</dbReference>
<comment type="subcellular location">
    <subcellularLocation>
        <location evidence="1">Membrane</location>
        <topology evidence="1">Multi-pass membrane protein</topology>
    </subcellularLocation>
</comment>
<gene>
    <name evidence="8" type="primary">glpF</name>
    <name evidence="8" type="ORF">SPIL2461_LOCUS14068</name>
</gene>
<evidence type="ECO:0000313" key="8">
    <source>
        <dbReference type="EMBL" id="CAE7533424.1"/>
    </source>
</evidence>
<sequence length="466" mass="48699">MHPLLGEFIGTLLLVMLGDSVVANVALPLTKGNNGGWIVITMGWGLAVFVAAWCVGPVSGAHLNPAVTLGLATAGEFAWAQAPGYIAAQMLGGVAGAMLVYAMYRDHFHACDDPDTILGVFCNAPAISSPLRNLFTEAVGTAVLVLAILVVADPEIAVTPFGQAADQTARTPIGMGTLGALPVGLLVVTIGLCLGGPTGYAINPARDLGPRIAHALLPIPGKRDNNWSYSWIPVVGPVVGGIVALYWFENVVIGVINVLKMVTCTPDPDQVDLQKLIKSGDAVERQLAAKQAEALVENPWLGHGAKFFFVPFFIVHYGMFCLVHGVFVVVLLGGDGPFGDGPFAAGPRASLDSLLNFNLLVAAAALAGSHLYSFFKNYLAGGEFRRTMLPVLMVQPYGRIVVLHVAIVLGAFVTLMLGSPILLLAILVIGKTLLDLSLHLAQHQDATTAEPGLGDLDAPTTAPAGD</sequence>
<dbReference type="InterPro" id="IPR050363">
    <property type="entry name" value="MIP/Aquaporin"/>
</dbReference>
<feature type="transmembrane region" description="Helical" evidence="7">
    <location>
        <begin position="172"/>
        <end position="194"/>
    </location>
</feature>